<organism evidence="2">
    <name type="scientific">Tetraselmis chuii</name>
    <dbReference type="NCBI Taxonomy" id="63592"/>
    <lineage>
        <taxon>Eukaryota</taxon>
        <taxon>Viridiplantae</taxon>
        <taxon>Chlorophyta</taxon>
        <taxon>core chlorophytes</taxon>
        <taxon>Chlorodendrophyceae</taxon>
        <taxon>Chlorodendrales</taxon>
        <taxon>Chlorodendraceae</taxon>
        <taxon>Tetraselmis</taxon>
    </lineage>
</organism>
<dbReference type="AlphaFoldDB" id="A0A7S1T1L8"/>
<evidence type="ECO:0000313" key="2">
    <source>
        <dbReference type="EMBL" id="CAD9215642.1"/>
    </source>
</evidence>
<feature type="region of interest" description="Disordered" evidence="1">
    <location>
        <begin position="1"/>
        <end position="34"/>
    </location>
</feature>
<gene>
    <name evidence="2" type="ORF">TCHU04912_LOCUS17882</name>
</gene>
<sequence length="172" mass="18599">MRVATQLDAETTSPRTDKAVVQEDPSVGTSSMGLATNNYKKQAAHQRQYSPARTTASARRHSVLGDSAATVFRGVPRCASARPARMSAAATLASLPPPRRPTSAASCPGGVYRRPRSGRSVSQLSYADVRSPVAERIRRSPSTNLEPPPPRELVYEGFCRAQNILNRDMLAH</sequence>
<feature type="region of interest" description="Disordered" evidence="1">
    <location>
        <begin position="91"/>
        <end position="149"/>
    </location>
</feature>
<evidence type="ECO:0000256" key="1">
    <source>
        <dbReference type="SAM" id="MobiDB-lite"/>
    </source>
</evidence>
<protein>
    <submittedName>
        <fullName evidence="2">Uncharacterized protein</fullName>
    </submittedName>
</protein>
<dbReference type="EMBL" id="HBGG01034119">
    <property type="protein sequence ID" value="CAD9215642.1"/>
    <property type="molecule type" value="Transcribed_RNA"/>
</dbReference>
<accession>A0A7S1T1L8</accession>
<reference evidence="2" key="1">
    <citation type="submission" date="2021-01" db="EMBL/GenBank/DDBJ databases">
        <authorList>
            <person name="Corre E."/>
            <person name="Pelletier E."/>
            <person name="Niang G."/>
            <person name="Scheremetjew M."/>
            <person name="Finn R."/>
            <person name="Kale V."/>
            <person name="Holt S."/>
            <person name="Cochrane G."/>
            <person name="Meng A."/>
            <person name="Brown T."/>
            <person name="Cohen L."/>
        </authorList>
    </citation>
    <scope>NUCLEOTIDE SEQUENCE</scope>
    <source>
        <strain evidence="2">PLY429</strain>
    </source>
</reference>
<name>A0A7S1T1L8_9CHLO</name>
<proteinExistence type="predicted"/>